<name>A0A172Q0M6_9CAUD</name>
<organism evidence="1 2">
    <name type="scientific">Acinetobacter phage vB_AbaM_ME3</name>
    <dbReference type="NCBI Taxonomy" id="1837876"/>
    <lineage>
        <taxon>Viruses</taxon>
        <taxon>Duplodnaviria</taxon>
        <taxon>Heunggongvirae</taxon>
        <taxon>Uroviricota</taxon>
        <taxon>Caudoviricetes</taxon>
        <taxon>Metrivirus</taxon>
        <taxon>Metrivirus ME3</taxon>
    </lineage>
</organism>
<keyword evidence="2" id="KW-1185">Reference proteome</keyword>
<proteinExistence type="predicted"/>
<accession>A0A172Q0M6</accession>
<reference evidence="2" key="1">
    <citation type="submission" date="2016-03" db="EMBL/GenBank/DDBJ databases">
        <title>Characterization of Acinetobacter baumannii phage vB_AbaM_ME3.</title>
        <authorList>
            <person name="Buttimer C.T.H."/>
            <person name="Elbreki M."/>
            <person name="Coffey A."/>
        </authorList>
    </citation>
    <scope>NUCLEOTIDE SEQUENCE [LARGE SCALE GENOMIC DNA]</scope>
</reference>
<evidence type="ECO:0000313" key="1">
    <source>
        <dbReference type="EMBL" id="AND75418.1"/>
    </source>
</evidence>
<evidence type="ECO:0000313" key="2">
    <source>
        <dbReference type="Proteomes" id="UP000225947"/>
    </source>
</evidence>
<gene>
    <name evidence="1" type="ORF">ME3_257</name>
</gene>
<protein>
    <submittedName>
        <fullName evidence="1">Uncharacterized protein</fullName>
    </submittedName>
</protein>
<dbReference type="Proteomes" id="UP000225947">
    <property type="component" value="Segment"/>
</dbReference>
<dbReference type="EMBL" id="KU935715">
    <property type="protein sequence ID" value="AND75418.1"/>
    <property type="molecule type" value="Genomic_DNA"/>
</dbReference>
<sequence length="120" mass="13550">MRRLSRFSNPQQYICSVMVSNAGILHEVYLNSGISELPSRIIRIENVSGHAYPIDSLDKLKGAAILNIMQVPASAITSFKVYSFFDTEKTFISKDELKLIYDIHQPTIESLEKTLGICLR</sequence>